<keyword evidence="2 4" id="KW-0694">RNA-binding</keyword>
<dbReference type="SMART" id="SM00363">
    <property type="entry name" value="S4"/>
    <property type="match status" value="1"/>
</dbReference>
<dbReference type="PIRSF" id="PIRSF016821">
    <property type="entry name" value="HSP15"/>
    <property type="match status" value="1"/>
</dbReference>
<dbReference type="Gene3D" id="3.10.290.10">
    <property type="entry name" value="RNA-binding S4 domain"/>
    <property type="match status" value="1"/>
</dbReference>
<gene>
    <name evidence="7" type="ORF">KX01_1661</name>
</gene>
<evidence type="ECO:0000256" key="2">
    <source>
        <dbReference type="ARBA" id="ARBA00022884"/>
    </source>
</evidence>
<dbReference type="InterPro" id="IPR002942">
    <property type="entry name" value="S4_RNA-bd"/>
</dbReference>
<keyword evidence="3 4" id="KW-0238">DNA-binding</keyword>
<evidence type="ECO:0000256" key="1">
    <source>
        <dbReference type="ARBA" id="ARBA00008396"/>
    </source>
</evidence>
<dbReference type="InterPro" id="IPR025708">
    <property type="entry name" value="HSP15"/>
</dbReference>
<evidence type="ECO:0000256" key="4">
    <source>
        <dbReference type="PIRNR" id="PIRNR016821"/>
    </source>
</evidence>
<feature type="region of interest" description="Disordered" evidence="5">
    <location>
        <begin position="100"/>
        <end position="121"/>
    </location>
</feature>
<dbReference type="EMBL" id="CP009654">
    <property type="protein sequence ID" value="APC97625.1"/>
    <property type="molecule type" value="Genomic_DNA"/>
</dbReference>
<dbReference type="GO" id="GO:0043023">
    <property type="term" value="F:ribosomal large subunit binding"/>
    <property type="evidence" value="ECO:0007669"/>
    <property type="project" value="InterPro"/>
</dbReference>
<organism evidence="7 8">
    <name type="scientific">Francisella frigiditurris</name>
    <dbReference type="NCBI Taxonomy" id="1542390"/>
    <lineage>
        <taxon>Bacteria</taxon>
        <taxon>Pseudomonadati</taxon>
        <taxon>Pseudomonadota</taxon>
        <taxon>Gammaproteobacteria</taxon>
        <taxon>Thiotrichales</taxon>
        <taxon>Francisellaceae</taxon>
        <taxon>Francisella</taxon>
    </lineage>
</organism>
<dbReference type="STRING" id="1542390.KX01_1661"/>
<evidence type="ECO:0000256" key="5">
    <source>
        <dbReference type="SAM" id="MobiDB-lite"/>
    </source>
</evidence>
<dbReference type="InterPro" id="IPR036986">
    <property type="entry name" value="S4_RNA-bd_sf"/>
</dbReference>
<dbReference type="Pfam" id="PF01479">
    <property type="entry name" value="S4"/>
    <property type="match status" value="1"/>
</dbReference>
<feature type="domain" description="RNA-binding S4" evidence="6">
    <location>
        <begin position="3"/>
        <end position="61"/>
    </location>
</feature>
<dbReference type="Proteomes" id="UP000182521">
    <property type="component" value="Chromosome"/>
</dbReference>
<evidence type="ECO:0000313" key="7">
    <source>
        <dbReference type="EMBL" id="APC97625.1"/>
    </source>
</evidence>
<dbReference type="OrthoDB" id="9797176at2"/>
<dbReference type="GO" id="GO:0034605">
    <property type="term" value="P:cellular response to heat"/>
    <property type="evidence" value="ECO:0007669"/>
    <property type="project" value="InterPro"/>
</dbReference>
<keyword evidence="8" id="KW-1185">Reference proteome</keyword>
<reference evidence="8" key="1">
    <citation type="submission" date="2014-10" db="EMBL/GenBank/DDBJ databases">
        <authorList>
            <person name="Kuske C.R."/>
            <person name="Challacombe J.F."/>
            <person name="Daligault H.E."/>
            <person name="Davenport K.W."/>
            <person name="Johnson S.L."/>
            <person name="Siddaramappa S."/>
            <person name="Petersen J.M."/>
        </authorList>
    </citation>
    <scope>NUCLEOTIDE SEQUENCE [LARGE SCALE GENOMIC DNA]</scope>
    <source>
        <strain evidence="8">CA97-1460</strain>
    </source>
</reference>
<name>A0A1J0KV36_9GAMM</name>
<dbReference type="KEGG" id="frc:KX01_1661"/>
<dbReference type="PROSITE" id="PS50889">
    <property type="entry name" value="S4"/>
    <property type="match status" value="1"/>
</dbReference>
<evidence type="ECO:0000259" key="6">
    <source>
        <dbReference type="SMART" id="SM00363"/>
    </source>
</evidence>
<dbReference type="AlphaFoldDB" id="A0A1J0KV36"/>
<accession>A0A1J0KV36</accession>
<proteinExistence type="inferred from homology"/>
<comment type="similarity">
    <text evidence="1 4">Belongs to the HSP15 family.</text>
</comment>
<dbReference type="CDD" id="cd00165">
    <property type="entry name" value="S4"/>
    <property type="match status" value="1"/>
</dbReference>
<dbReference type="RefSeq" id="WP_071664528.1">
    <property type="nucleotide sequence ID" value="NZ_CP009654.1"/>
</dbReference>
<dbReference type="GO" id="GO:0003677">
    <property type="term" value="F:DNA binding"/>
    <property type="evidence" value="ECO:0007669"/>
    <property type="project" value="UniProtKB-KW"/>
</dbReference>
<evidence type="ECO:0000256" key="3">
    <source>
        <dbReference type="ARBA" id="ARBA00023125"/>
    </source>
</evidence>
<sequence>MSVRLDKWLWAARFYKTRQLAKKAIEGGKVHFQGQKTKVSKLVNVGDMSDIQQSFIKKTIEVLALDETRKSAAEAQKLYKETSESIIKREKEAELRKLANTHFSEKPNKKQRREIIDFKRQ</sequence>
<protein>
    <recommendedName>
        <fullName evidence="4">Heat shock protein 15</fullName>
    </recommendedName>
</protein>
<dbReference type="GO" id="GO:0003727">
    <property type="term" value="F:single-stranded RNA binding"/>
    <property type="evidence" value="ECO:0007669"/>
    <property type="project" value="InterPro"/>
</dbReference>
<dbReference type="SUPFAM" id="SSF55174">
    <property type="entry name" value="Alpha-L RNA-binding motif"/>
    <property type="match status" value="1"/>
</dbReference>
<evidence type="ECO:0000313" key="8">
    <source>
        <dbReference type="Proteomes" id="UP000182521"/>
    </source>
</evidence>